<sequence length="783" mass="85612">AMGAPLVPLLLITFSLLNFGESAELSRCCAGGARHFGQTQTCSGIKSEGTTMACSRTASICCLRALLDDACDQGMVAAKSEQSCPANINSLGGGLRKECCDCCLLAKELVRRNEPCHPPNGFASSCLRSFNKCCATSIEIEGDDTLPSAAGYIQNAPSSGSDSSIFHGDRCSLSKCEHLCNDRGGETVECSCRNGFDLSADGFSCLDRNECLDALSPCDSVHEECINSYGGYFCKERLVPLPHSTSPPPEKMRDTGRSIQRAARLRKGGQARNRVRILDDDVTRDIKPEDARRMQSDGIACPIGWRAAAGRCTDVDECNLGTHDCGPLYQCRNTQGSYRCDPKKCHEGQLQNPVTGECTSIECPLGYEPKDGKCNDINECLTINRCGPGEECLNTPGAYRCQVAGSLCSVGYQYNKESGFCDDIDECSLPNACEGLTCTNLPGSFKCRCKQGFEFSERTKRCEDIDECVKFHGHVCDALASCHNTIGSFLCVCKAGFQLAEDGRSCVDVDECRTGIARCDQKCINIPGSYQCICDRGFALSSDGLRCQDIDECSAWTGSGTDLCMGGCINTPGSYKCLCPAGYTIQADGRTCQDIDECDRGECSGHDKICVNTLGDFKCHHINCPMHYNHDKNYKNRCMRSPLACLSQSEEECKKHQPVHVTYQYIAIPRHVPISSHRPSITVFTIRGPSHKESTVQFELNLNRTITEHAGVLPAVRANFLLQKGEERNTAVVALRDSLDGPQQVNLELILRLHKNGLFHAKYVANLVIHVSRHKKQSQLYFP</sequence>
<dbReference type="EMBL" id="BTSY01000004">
    <property type="protein sequence ID" value="GMT24853.1"/>
    <property type="molecule type" value="Genomic_DNA"/>
</dbReference>
<keyword evidence="6 12" id="KW-0245">EGF-like domain</keyword>
<evidence type="ECO:0000256" key="6">
    <source>
        <dbReference type="ARBA" id="ARBA00022536"/>
    </source>
</evidence>
<evidence type="ECO:0000256" key="8">
    <source>
        <dbReference type="ARBA" id="ARBA00022737"/>
    </source>
</evidence>
<dbReference type="GO" id="GO:0005509">
    <property type="term" value="F:calcium ion binding"/>
    <property type="evidence" value="ECO:0007669"/>
    <property type="project" value="InterPro"/>
</dbReference>
<dbReference type="CDD" id="cd00054">
    <property type="entry name" value="EGF_CA"/>
    <property type="match status" value="4"/>
</dbReference>
<dbReference type="SMART" id="SM00181">
    <property type="entry name" value="EGF"/>
    <property type="match status" value="8"/>
</dbReference>
<dbReference type="Gene3D" id="2.10.25.10">
    <property type="entry name" value="Laminin"/>
    <property type="match status" value="8"/>
</dbReference>
<dbReference type="GO" id="GO:0071944">
    <property type="term" value="C:cell periphery"/>
    <property type="evidence" value="ECO:0007669"/>
    <property type="project" value="UniProtKB-ARBA"/>
</dbReference>
<organism evidence="15 16">
    <name type="scientific">Pristionchus fissidentatus</name>
    <dbReference type="NCBI Taxonomy" id="1538716"/>
    <lineage>
        <taxon>Eukaryota</taxon>
        <taxon>Metazoa</taxon>
        <taxon>Ecdysozoa</taxon>
        <taxon>Nematoda</taxon>
        <taxon>Chromadorea</taxon>
        <taxon>Rhabditida</taxon>
        <taxon>Rhabditina</taxon>
        <taxon>Diplogasteromorpha</taxon>
        <taxon>Diplogasteroidea</taxon>
        <taxon>Neodiplogasteridae</taxon>
        <taxon>Pristionchus</taxon>
    </lineage>
</organism>
<dbReference type="GO" id="GO:0030198">
    <property type="term" value="P:extracellular matrix organization"/>
    <property type="evidence" value="ECO:0007669"/>
    <property type="project" value="InterPro"/>
</dbReference>
<reference evidence="15" key="1">
    <citation type="submission" date="2023-10" db="EMBL/GenBank/DDBJ databases">
        <title>Genome assembly of Pristionchus species.</title>
        <authorList>
            <person name="Yoshida K."/>
            <person name="Sommer R.J."/>
        </authorList>
    </citation>
    <scope>NUCLEOTIDE SEQUENCE</scope>
    <source>
        <strain evidence="15">RS5133</strain>
    </source>
</reference>
<evidence type="ECO:0000259" key="14">
    <source>
        <dbReference type="PROSITE" id="PS50026"/>
    </source>
</evidence>
<dbReference type="InterPro" id="IPR000020">
    <property type="entry name" value="Anaphylatoxin/fibulin"/>
</dbReference>
<dbReference type="InterPro" id="IPR000742">
    <property type="entry name" value="EGF"/>
</dbReference>
<keyword evidence="5" id="KW-0272">Extracellular matrix</keyword>
<dbReference type="InterPro" id="IPR009030">
    <property type="entry name" value="Growth_fac_rcpt_cys_sf"/>
</dbReference>
<dbReference type="PROSITE" id="PS01187">
    <property type="entry name" value="EGF_CA"/>
    <property type="match status" value="3"/>
</dbReference>
<evidence type="ECO:0000313" key="15">
    <source>
        <dbReference type="EMBL" id="GMT24853.1"/>
    </source>
</evidence>
<dbReference type="PANTHER" id="PTHR24050:SF27">
    <property type="entry name" value="FIBRILLIN-1"/>
    <property type="match status" value="1"/>
</dbReference>
<feature type="signal peptide" evidence="13">
    <location>
        <begin position="1"/>
        <end position="22"/>
    </location>
</feature>
<evidence type="ECO:0000256" key="7">
    <source>
        <dbReference type="ARBA" id="ARBA00022729"/>
    </source>
</evidence>
<comment type="subcellular location">
    <subcellularLocation>
        <location evidence="1">Secreted</location>
        <location evidence="1">Extracellular space</location>
        <location evidence="1">Extracellular matrix</location>
    </subcellularLocation>
</comment>
<keyword evidence="10" id="KW-1015">Disulfide bond</keyword>
<dbReference type="Proteomes" id="UP001432322">
    <property type="component" value="Unassembled WGS sequence"/>
</dbReference>
<evidence type="ECO:0000256" key="10">
    <source>
        <dbReference type="ARBA" id="ARBA00023157"/>
    </source>
</evidence>
<dbReference type="FunFam" id="2.10.25.10:FF:000038">
    <property type="entry name" value="Fibrillin 2"/>
    <property type="match status" value="2"/>
</dbReference>
<evidence type="ECO:0000256" key="9">
    <source>
        <dbReference type="ARBA" id="ARBA00022837"/>
    </source>
</evidence>
<dbReference type="InterPro" id="IPR000152">
    <property type="entry name" value="EGF-type_Asp/Asn_hydroxyl_site"/>
</dbReference>
<keyword evidence="4" id="KW-0964">Secreted</keyword>
<dbReference type="FunFam" id="2.10.25.10:FF:000010">
    <property type="entry name" value="Pro-epidermal growth factor"/>
    <property type="match status" value="1"/>
</dbReference>
<dbReference type="PROSITE" id="PS01177">
    <property type="entry name" value="ANAPHYLATOXIN_1"/>
    <property type="match status" value="1"/>
</dbReference>
<dbReference type="Pfam" id="PF07645">
    <property type="entry name" value="EGF_CA"/>
    <property type="match status" value="5"/>
</dbReference>
<dbReference type="PROSITE" id="PS50026">
    <property type="entry name" value="EGF_3"/>
    <property type="match status" value="4"/>
</dbReference>
<dbReference type="SMART" id="SM00179">
    <property type="entry name" value="EGF_CA"/>
    <property type="match status" value="8"/>
</dbReference>
<keyword evidence="16" id="KW-1185">Reference proteome</keyword>
<dbReference type="GO" id="GO:0016504">
    <property type="term" value="F:peptidase activator activity"/>
    <property type="evidence" value="ECO:0007669"/>
    <property type="project" value="InterPro"/>
</dbReference>
<dbReference type="FunFam" id="2.10.25.10:FF:000014">
    <property type="entry name" value="Latent-transforming growth factor beta-binding protein 3"/>
    <property type="match status" value="2"/>
</dbReference>
<proteinExistence type="inferred from homology"/>
<keyword evidence="7 13" id="KW-0732">Signal</keyword>
<dbReference type="PANTHER" id="PTHR24050">
    <property type="entry name" value="PA14 DOMAIN-CONTAINING PROTEIN"/>
    <property type="match status" value="1"/>
</dbReference>
<keyword evidence="11" id="KW-0325">Glycoprotein</keyword>
<feature type="domain" description="EGF-like" evidence="14">
    <location>
        <begin position="464"/>
        <end position="507"/>
    </location>
</feature>
<dbReference type="InterPro" id="IPR001881">
    <property type="entry name" value="EGF-like_Ca-bd_dom"/>
</dbReference>
<evidence type="ECO:0000256" key="1">
    <source>
        <dbReference type="ARBA" id="ARBA00004498"/>
    </source>
</evidence>
<evidence type="ECO:0000256" key="13">
    <source>
        <dbReference type="SAM" id="SignalP"/>
    </source>
</evidence>
<feature type="chain" id="PRO_5043327525" description="Fibulin-1" evidence="13">
    <location>
        <begin position="23"/>
        <end position="783"/>
    </location>
</feature>
<comment type="similarity">
    <text evidence="2">Belongs to the fibulin family.</text>
</comment>
<dbReference type="InterPro" id="IPR026823">
    <property type="entry name" value="cEGF"/>
</dbReference>
<evidence type="ECO:0000256" key="5">
    <source>
        <dbReference type="ARBA" id="ARBA00022530"/>
    </source>
</evidence>
<feature type="domain" description="EGF-like" evidence="14">
    <location>
        <begin position="549"/>
        <end position="593"/>
    </location>
</feature>
<evidence type="ECO:0000256" key="3">
    <source>
        <dbReference type="ARBA" id="ARBA00021554"/>
    </source>
</evidence>
<comment type="caution">
    <text evidence="15">The sequence shown here is derived from an EMBL/GenBank/DDBJ whole genome shotgun (WGS) entry which is preliminary data.</text>
</comment>
<dbReference type="SUPFAM" id="SSF57184">
    <property type="entry name" value="Growth factor receptor domain"/>
    <property type="match status" value="2"/>
</dbReference>
<dbReference type="InterPro" id="IPR018097">
    <property type="entry name" value="EGF_Ca-bd_CS"/>
</dbReference>
<evidence type="ECO:0000256" key="11">
    <source>
        <dbReference type="ARBA" id="ARBA00023180"/>
    </source>
</evidence>
<evidence type="ECO:0000313" key="16">
    <source>
        <dbReference type="Proteomes" id="UP001432322"/>
    </source>
</evidence>
<comment type="caution">
    <text evidence="12">Lacks conserved residue(s) required for the propagation of feature annotation.</text>
</comment>
<dbReference type="PIRSF" id="PIRSF036313">
    <property type="entry name" value="Fibulin-1"/>
    <property type="match status" value="1"/>
</dbReference>
<dbReference type="InterPro" id="IPR055088">
    <property type="entry name" value="Fibulin_C"/>
</dbReference>
<feature type="domain" description="EGF-like" evidence="14">
    <location>
        <begin position="423"/>
        <end position="463"/>
    </location>
</feature>
<dbReference type="PROSITE" id="PS00010">
    <property type="entry name" value="ASX_HYDROXYL"/>
    <property type="match status" value="4"/>
</dbReference>
<dbReference type="Pfam" id="PF22914">
    <property type="entry name" value="Fibulin_C"/>
    <property type="match status" value="1"/>
</dbReference>
<dbReference type="InterPro" id="IPR052235">
    <property type="entry name" value="Nephronectin_domain"/>
</dbReference>
<dbReference type="InterPro" id="IPR017048">
    <property type="entry name" value="Fibulin-1"/>
</dbReference>
<name>A0AAV5W301_9BILA</name>
<keyword evidence="8" id="KW-0677">Repeat</keyword>
<evidence type="ECO:0000256" key="2">
    <source>
        <dbReference type="ARBA" id="ARBA00006127"/>
    </source>
</evidence>
<dbReference type="GO" id="GO:0005576">
    <property type="term" value="C:extracellular region"/>
    <property type="evidence" value="ECO:0007669"/>
    <property type="project" value="InterPro"/>
</dbReference>
<dbReference type="Pfam" id="PF12662">
    <property type="entry name" value="cEGF"/>
    <property type="match status" value="2"/>
</dbReference>
<gene>
    <name evidence="15" type="ORF">PFISCL1PPCAC_16150</name>
</gene>
<dbReference type="PROSITE" id="PS01186">
    <property type="entry name" value="EGF_2"/>
    <property type="match status" value="5"/>
</dbReference>
<dbReference type="InterPro" id="IPR049883">
    <property type="entry name" value="NOTCH1_EGF-like"/>
</dbReference>
<evidence type="ECO:0000256" key="4">
    <source>
        <dbReference type="ARBA" id="ARBA00022525"/>
    </source>
</evidence>
<evidence type="ECO:0000256" key="12">
    <source>
        <dbReference type="PROSITE-ProRule" id="PRU00076"/>
    </source>
</evidence>
<protein>
    <recommendedName>
        <fullName evidence="3">Fibulin-1</fullName>
    </recommendedName>
</protein>
<dbReference type="SUPFAM" id="SSF57196">
    <property type="entry name" value="EGF/Laminin"/>
    <property type="match status" value="2"/>
</dbReference>
<keyword evidence="9" id="KW-0106">Calcium</keyword>
<feature type="non-terminal residue" evidence="15">
    <location>
        <position position="1"/>
    </location>
</feature>
<feature type="domain" description="EGF-like" evidence="14">
    <location>
        <begin position="508"/>
        <end position="548"/>
    </location>
</feature>
<accession>A0AAV5W301</accession>
<dbReference type="AlphaFoldDB" id="A0AAV5W301"/>